<evidence type="ECO:0000313" key="3">
    <source>
        <dbReference type="Proteomes" id="UP000321735"/>
    </source>
</evidence>
<feature type="transmembrane region" description="Helical" evidence="1">
    <location>
        <begin position="35"/>
        <end position="55"/>
    </location>
</feature>
<keyword evidence="1" id="KW-0812">Transmembrane</keyword>
<dbReference type="RefSeq" id="WP_208742870.1">
    <property type="nucleotide sequence ID" value="NZ_CP031778.1"/>
</dbReference>
<accession>A0A9X7M1A1</accession>
<organism evidence="2 3">
    <name type="scientific">Bacillus cereus</name>
    <dbReference type="NCBI Taxonomy" id="1396"/>
    <lineage>
        <taxon>Bacteria</taxon>
        <taxon>Bacillati</taxon>
        <taxon>Bacillota</taxon>
        <taxon>Bacilli</taxon>
        <taxon>Bacillales</taxon>
        <taxon>Bacillaceae</taxon>
        <taxon>Bacillus</taxon>
        <taxon>Bacillus cereus group</taxon>
    </lineage>
</organism>
<sequence length="76" mass="8492">MLWFLVYMIIGMVYVSVQMRSILQKVLKEEEGDEKAEVITIAVALLIICLLAPLWPACMTFRAIKLCSKDGGTSAK</sequence>
<dbReference type="Proteomes" id="UP000321735">
    <property type="component" value="Chromosome"/>
</dbReference>
<dbReference type="AlphaFoldDB" id="A0A9X7M1A1"/>
<keyword evidence="1" id="KW-1133">Transmembrane helix</keyword>
<reference evidence="2 3" key="1">
    <citation type="journal article" date="2019" name="Ecotoxicol. Environ. Saf.">
        <title>Microbial characterization of heavy metal resistant bacterial strains isolated from an electroplating wastewater treatment plant.</title>
        <authorList>
            <person name="Cai X."/>
            <person name="Zheng X."/>
            <person name="Zhang D."/>
            <person name="Iqbal W."/>
            <person name="Liu C."/>
            <person name="Yang B."/>
            <person name="Zhao X."/>
            <person name="Lu X."/>
            <person name="Mao Y."/>
        </authorList>
    </citation>
    <scope>NUCLEOTIDE SEQUENCE [LARGE SCALE GENOMIC DNA]</scope>
    <source>
        <strain evidence="2 3">Co1-1</strain>
    </source>
</reference>
<dbReference type="EMBL" id="CP031778">
    <property type="protein sequence ID" value="QDZ76985.1"/>
    <property type="molecule type" value="Genomic_DNA"/>
</dbReference>
<name>A0A9X7M1A1_BACCE</name>
<evidence type="ECO:0000256" key="1">
    <source>
        <dbReference type="SAM" id="Phobius"/>
    </source>
</evidence>
<protein>
    <submittedName>
        <fullName evidence="2">Uncharacterized protein</fullName>
    </submittedName>
</protein>
<evidence type="ECO:0000313" key="2">
    <source>
        <dbReference type="EMBL" id="QDZ76985.1"/>
    </source>
</evidence>
<feature type="transmembrane region" description="Helical" evidence="1">
    <location>
        <begin position="6"/>
        <end position="23"/>
    </location>
</feature>
<gene>
    <name evidence="2" type="ORF">D0437_29795</name>
</gene>
<proteinExistence type="predicted"/>
<keyword evidence="1" id="KW-0472">Membrane</keyword>